<protein>
    <submittedName>
        <fullName evidence="1">Uncharacterized protein</fullName>
    </submittedName>
</protein>
<dbReference type="EMBL" id="CM004483">
    <property type="protein sequence ID" value="OCT60649.1"/>
    <property type="molecule type" value="Genomic_DNA"/>
</dbReference>
<proteinExistence type="predicted"/>
<dbReference type="AlphaFoldDB" id="A0A974H0T3"/>
<organism evidence="1 2">
    <name type="scientific">Xenopus laevis</name>
    <name type="common">African clawed frog</name>
    <dbReference type="NCBI Taxonomy" id="8355"/>
    <lineage>
        <taxon>Eukaryota</taxon>
        <taxon>Metazoa</taxon>
        <taxon>Chordata</taxon>
        <taxon>Craniata</taxon>
        <taxon>Vertebrata</taxon>
        <taxon>Euteleostomi</taxon>
        <taxon>Amphibia</taxon>
        <taxon>Batrachia</taxon>
        <taxon>Anura</taxon>
        <taxon>Pipoidea</taxon>
        <taxon>Pipidae</taxon>
        <taxon>Xenopodinae</taxon>
        <taxon>Xenopus</taxon>
        <taxon>Xenopus</taxon>
    </lineage>
</organism>
<name>A0A974H0T3_XENLA</name>
<reference evidence="2" key="1">
    <citation type="journal article" date="2016" name="Nature">
        <title>Genome evolution in the allotetraploid frog Xenopus laevis.</title>
        <authorList>
            <person name="Session A.M."/>
            <person name="Uno Y."/>
            <person name="Kwon T."/>
            <person name="Chapman J.A."/>
            <person name="Toyoda A."/>
            <person name="Takahashi S."/>
            <person name="Fukui A."/>
            <person name="Hikosaka A."/>
            <person name="Suzuki A."/>
            <person name="Kondo M."/>
            <person name="van Heeringen S.J."/>
            <person name="Quigley I."/>
            <person name="Heinz S."/>
            <person name="Ogino H."/>
            <person name="Ochi H."/>
            <person name="Hellsten U."/>
            <person name="Lyons J.B."/>
            <person name="Simakov O."/>
            <person name="Putnam N."/>
            <person name="Stites J."/>
            <person name="Kuroki Y."/>
            <person name="Tanaka T."/>
            <person name="Michiue T."/>
            <person name="Watanabe M."/>
            <person name="Bogdanovic O."/>
            <person name="Lister R."/>
            <person name="Georgiou G."/>
            <person name="Paranjpe S.S."/>
            <person name="van Kruijsbergen I."/>
            <person name="Shu S."/>
            <person name="Carlson J."/>
            <person name="Kinoshita T."/>
            <person name="Ohta Y."/>
            <person name="Mawaribuchi S."/>
            <person name="Jenkins J."/>
            <person name="Grimwood J."/>
            <person name="Schmutz J."/>
            <person name="Mitros T."/>
            <person name="Mozaffari S.V."/>
            <person name="Suzuki Y."/>
            <person name="Haramoto Y."/>
            <person name="Yamamoto T.S."/>
            <person name="Takagi C."/>
            <person name="Heald R."/>
            <person name="Miller K."/>
            <person name="Haudenschild C."/>
            <person name="Kitzman J."/>
            <person name="Nakayama T."/>
            <person name="Izutsu Y."/>
            <person name="Robert J."/>
            <person name="Fortriede J."/>
            <person name="Burns K."/>
            <person name="Lotay V."/>
            <person name="Karimi K."/>
            <person name="Yasuoka Y."/>
            <person name="Dichmann D.S."/>
            <person name="Flajnik M.F."/>
            <person name="Houston D.W."/>
            <person name="Shendure J."/>
            <person name="DuPasquier L."/>
            <person name="Vize P.D."/>
            <person name="Zorn A.M."/>
            <person name="Ito M."/>
            <person name="Marcotte E.M."/>
            <person name="Wallingford J.B."/>
            <person name="Ito Y."/>
            <person name="Asashima M."/>
            <person name="Ueno N."/>
            <person name="Matsuda Y."/>
            <person name="Veenstra G.J."/>
            <person name="Fujiyama A."/>
            <person name="Harland R.M."/>
            <person name="Taira M."/>
            <person name="Rokhsar D.S."/>
        </authorList>
    </citation>
    <scope>NUCLEOTIDE SEQUENCE [LARGE SCALE GENOMIC DNA]</scope>
    <source>
        <strain evidence="2">J</strain>
    </source>
</reference>
<gene>
    <name evidence="1" type="ORF">XELAEV_18046669mg</name>
</gene>
<evidence type="ECO:0000313" key="2">
    <source>
        <dbReference type="Proteomes" id="UP000694892"/>
    </source>
</evidence>
<evidence type="ECO:0000313" key="1">
    <source>
        <dbReference type="EMBL" id="OCT60649.1"/>
    </source>
</evidence>
<sequence>MSVCEKGRPKKYGTINMSTVQLLGEFCILLHSIGPQVACRSRLLQTEGWSEEECRVYRVAYGCSCVYHHILGVRGGTAGEMAV</sequence>
<accession>A0A974H0T3</accession>
<dbReference type="Proteomes" id="UP000694892">
    <property type="component" value="Chromosome 9_10S"/>
</dbReference>